<dbReference type="PANTHER" id="PTHR11601:SF34">
    <property type="entry name" value="CYSTEINE DESULFURASE"/>
    <property type="match status" value="1"/>
</dbReference>
<dbReference type="SUPFAM" id="SSF53383">
    <property type="entry name" value="PLP-dependent transferases"/>
    <property type="match status" value="1"/>
</dbReference>
<feature type="domain" description="Aminotransferase class V" evidence="15">
    <location>
        <begin position="6"/>
        <end position="364"/>
    </location>
</feature>
<dbReference type="InterPro" id="IPR020578">
    <property type="entry name" value="Aminotrans_V_PyrdxlP_BS"/>
</dbReference>
<dbReference type="InterPro" id="IPR000192">
    <property type="entry name" value="Aminotrans_V_dom"/>
</dbReference>
<dbReference type="PANTHER" id="PTHR11601">
    <property type="entry name" value="CYSTEINE DESULFURYLASE FAMILY MEMBER"/>
    <property type="match status" value="1"/>
</dbReference>
<name>A0A1B1UIC0_9BRAD</name>
<evidence type="ECO:0000256" key="3">
    <source>
        <dbReference type="ARBA" id="ARBA00006490"/>
    </source>
</evidence>
<dbReference type="RefSeq" id="WP_065729710.1">
    <property type="nucleotide sequence ID" value="NZ_CP016428.1"/>
</dbReference>
<evidence type="ECO:0000256" key="2">
    <source>
        <dbReference type="ARBA" id="ARBA00003120"/>
    </source>
</evidence>
<dbReference type="OrthoDB" id="9808002at2"/>
<evidence type="ECO:0000256" key="7">
    <source>
        <dbReference type="ARBA" id="ARBA00022723"/>
    </source>
</evidence>
<evidence type="ECO:0000256" key="13">
    <source>
        <dbReference type="ARBA" id="ARBA00050776"/>
    </source>
</evidence>
<proteinExistence type="inferred from homology"/>
<reference evidence="16 17" key="1">
    <citation type="submission" date="2016-07" db="EMBL/GenBank/DDBJ databases">
        <title>Complete genome sequence of Bradyrhizobium icense LMTR 13T, a potential inoculant strain isolated from lima bean (Phaseolus lunatus) in Peru.</title>
        <authorList>
            <person name="Ormeno-Orrillo E."/>
            <person name="Duran D."/>
            <person name="Rogel M.A."/>
            <person name="Rey L."/>
            <person name="Imperial J."/>
            <person name="Ruiz-Argueso T."/>
            <person name="Martinez-Romero E."/>
        </authorList>
    </citation>
    <scope>NUCLEOTIDE SEQUENCE [LARGE SCALE GENOMIC DNA]</scope>
    <source>
        <strain evidence="16 17">LMTR 13</strain>
    </source>
</reference>
<sequence length="377" mass="40507">MTTQRIYLDYNASTPVDPAVAAAMMPFLEDRHGNPSSGHWASIEAKAALETARGQVAALLGCHDDEIVFTSGGSEANNLAIKGVFLAGRDKGDHIVTTQIEHPAIIEPCRFLERLGAWLTYLPVDGAGRIDPDDLRKAITPRTILVSVMHANNEVGTIQPIEECARITHEYGIPFHTDAAQSVGKVPSNVSQLGVDLLSIAGHKVYAPKGIGALYVRRGLSIEPLIHGAGHERGRRAGTESALLAVGLGKASELARNLAPMDQARILRDHFWQRLRQQFGNRVALNGHPVHRLPNTLNASFVGRIGTEILTQLDGIAASTGSACHSGRIELSPVLQAMGIAPQVGMGAIRFSLGRGTTRSEIDTVVERLIEILDHEA</sequence>
<evidence type="ECO:0000256" key="4">
    <source>
        <dbReference type="ARBA" id="ARBA00012239"/>
    </source>
</evidence>
<keyword evidence="7" id="KW-0479">Metal-binding</keyword>
<dbReference type="EMBL" id="CP016428">
    <property type="protein sequence ID" value="ANW02504.1"/>
    <property type="molecule type" value="Genomic_DNA"/>
</dbReference>
<keyword evidence="17" id="KW-1185">Reference proteome</keyword>
<keyword evidence="10" id="KW-0411">Iron-sulfur</keyword>
<comment type="catalytic activity">
    <reaction evidence="13">
        <text>(sulfur carrier)-H + L-cysteine = (sulfur carrier)-SH + L-alanine</text>
        <dbReference type="Rhea" id="RHEA:43892"/>
        <dbReference type="Rhea" id="RHEA-COMP:14737"/>
        <dbReference type="Rhea" id="RHEA-COMP:14739"/>
        <dbReference type="ChEBI" id="CHEBI:29917"/>
        <dbReference type="ChEBI" id="CHEBI:35235"/>
        <dbReference type="ChEBI" id="CHEBI:57972"/>
        <dbReference type="ChEBI" id="CHEBI:64428"/>
        <dbReference type="EC" id="2.8.1.7"/>
    </reaction>
</comment>
<dbReference type="Proteomes" id="UP000092839">
    <property type="component" value="Chromosome"/>
</dbReference>
<evidence type="ECO:0000256" key="8">
    <source>
        <dbReference type="ARBA" id="ARBA00022898"/>
    </source>
</evidence>
<dbReference type="Gene3D" id="1.10.260.50">
    <property type="match status" value="1"/>
</dbReference>
<dbReference type="GO" id="GO:0051536">
    <property type="term" value="F:iron-sulfur cluster binding"/>
    <property type="evidence" value="ECO:0007669"/>
    <property type="project" value="UniProtKB-KW"/>
</dbReference>
<keyword evidence="11" id="KW-0535">Nitrogen fixation</keyword>
<dbReference type="InterPro" id="IPR016454">
    <property type="entry name" value="Cysteine_dSase"/>
</dbReference>
<dbReference type="PIRSF" id="PIRSF005572">
    <property type="entry name" value="NifS"/>
    <property type="match status" value="1"/>
</dbReference>
<keyword evidence="8" id="KW-0663">Pyridoxal phosphate</keyword>
<dbReference type="InterPro" id="IPR015422">
    <property type="entry name" value="PyrdxlP-dep_Trfase_small"/>
</dbReference>
<gene>
    <name evidence="16" type="ORF">LMTR13_22375</name>
</gene>
<dbReference type="EC" id="2.8.1.7" evidence="4"/>
<accession>A0A1B1UIC0</accession>
<evidence type="ECO:0000256" key="9">
    <source>
        <dbReference type="ARBA" id="ARBA00023004"/>
    </source>
</evidence>
<comment type="similarity">
    <text evidence="3">Belongs to the class-V pyridoxal-phosphate-dependent aminotransferase family. NifS/IscS subfamily.</text>
</comment>
<dbReference type="FunFam" id="3.40.640.10:FF:000084">
    <property type="entry name" value="IscS-like cysteine desulfurase"/>
    <property type="match status" value="1"/>
</dbReference>
<evidence type="ECO:0000256" key="10">
    <source>
        <dbReference type="ARBA" id="ARBA00023014"/>
    </source>
</evidence>
<evidence type="ECO:0000256" key="14">
    <source>
        <dbReference type="RuleBase" id="RU004504"/>
    </source>
</evidence>
<dbReference type="AlphaFoldDB" id="A0A1B1UIC0"/>
<evidence type="ECO:0000313" key="16">
    <source>
        <dbReference type="EMBL" id="ANW02504.1"/>
    </source>
</evidence>
<protein>
    <recommendedName>
        <fullName evidence="5">Cysteine desulfurase</fullName>
        <ecNumber evidence="4">2.8.1.7</ecNumber>
    </recommendedName>
    <alternativeName>
        <fullName evidence="12">Nitrogenase metalloclusters biosynthesis protein NifS</fullName>
    </alternativeName>
</protein>
<evidence type="ECO:0000256" key="5">
    <source>
        <dbReference type="ARBA" id="ARBA00013558"/>
    </source>
</evidence>
<dbReference type="InterPro" id="IPR015421">
    <property type="entry name" value="PyrdxlP-dep_Trfase_major"/>
</dbReference>
<dbReference type="Gene3D" id="3.90.1150.10">
    <property type="entry name" value="Aspartate Aminotransferase, domain 1"/>
    <property type="match status" value="1"/>
</dbReference>
<comment type="function">
    <text evidence="2">Catalyzes the removal of elemental sulfur atoms from cysteine to produce alanine. Seems to participate in the biosynthesis of the nitrogenase metalloclusters by providing the inorganic sulfur required for the Fe-S core formation.</text>
</comment>
<comment type="cofactor">
    <cofactor evidence="1 14">
        <name>pyridoxal 5'-phosphate</name>
        <dbReference type="ChEBI" id="CHEBI:597326"/>
    </cofactor>
</comment>
<keyword evidence="6" id="KW-0808">Transferase</keyword>
<evidence type="ECO:0000256" key="1">
    <source>
        <dbReference type="ARBA" id="ARBA00001933"/>
    </source>
</evidence>
<dbReference type="Pfam" id="PF00266">
    <property type="entry name" value="Aminotran_5"/>
    <property type="match status" value="1"/>
</dbReference>
<organism evidence="16 17">
    <name type="scientific">Bradyrhizobium icense</name>
    <dbReference type="NCBI Taxonomy" id="1274631"/>
    <lineage>
        <taxon>Bacteria</taxon>
        <taxon>Pseudomonadati</taxon>
        <taxon>Pseudomonadota</taxon>
        <taxon>Alphaproteobacteria</taxon>
        <taxon>Hyphomicrobiales</taxon>
        <taxon>Nitrobacteraceae</taxon>
        <taxon>Bradyrhizobium</taxon>
    </lineage>
</organism>
<dbReference type="STRING" id="1274631.LMTR13_22375"/>
<keyword evidence="9" id="KW-0408">Iron</keyword>
<dbReference type="KEGG" id="bic:LMTR13_22375"/>
<dbReference type="InterPro" id="IPR015424">
    <property type="entry name" value="PyrdxlP-dep_Trfase"/>
</dbReference>
<evidence type="ECO:0000256" key="11">
    <source>
        <dbReference type="ARBA" id="ARBA00023231"/>
    </source>
</evidence>
<evidence type="ECO:0000313" key="17">
    <source>
        <dbReference type="Proteomes" id="UP000092839"/>
    </source>
</evidence>
<dbReference type="PROSITE" id="PS00595">
    <property type="entry name" value="AA_TRANSFER_CLASS_5"/>
    <property type="match status" value="1"/>
</dbReference>
<evidence type="ECO:0000256" key="12">
    <source>
        <dbReference type="ARBA" id="ARBA00031911"/>
    </source>
</evidence>
<evidence type="ECO:0000256" key="6">
    <source>
        <dbReference type="ARBA" id="ARBA00022679"/>
    </source>
</evidence>
<dbReference type="GO" id="GO:0046872">
    <property type="term" value="F:metal ion binding"/>
    <property type="evidence" value="ECO:0007669"/>
    <property type="project" value="UniProtKB-KW"/>
</dbReference>
<evidence type="ECO:0000259" key="15">
    <source>
        <dbReference type="Pfam" id="PF00266"/>
    </source>
</evidence>
<dbReference type="GO" id="GO:0031071">
    <property type="term" value="F:cysteine desulfurase activity"/>
    <property type="evidence" value="ECO:0007669"/>
    <property type="project" value="UniProtKB-EC"/>
</dbReference>
<dbReference type="Gene3D" id="3.40.640.10">
    <property type="entry name" value="Type I PLP-dependent aspartate aminotransferase-like (Major domain)"/>
    <property type="match status" value="1"/>
</dbReference>